<dbReference type="RefSeq" id="WP_084879994.1">
    <property type="nucleotide sequence ID" value="NZ_JAGGMY010000002.1"/>
</dbReference>
<reference evidence="1 2" key="1">
    <citation type="journal article" date="2017" name="Antonie Van Leeuwenhoek">
        <title>Phylogenomic resolution of the bacterial genus Pantoea and its relationship with Erwinia and Tatumella.</title>
        <authorList>
            <person name="Palmer M."/>
            <person name="Steenkamp E.T."/>
            <person name="Coetzee M.P."/>
            <person name="Chan W.Y."/>
            <person name="van Zyl E."/>
            <person name="De Maayer P."/>
            <person name="Coutinho T.A."/>
            <person name="Blom J."/>
            <person name="Smits T.H."/>
            <person name="Duffy B."/>
            <person name="Venter S.N."/>
        </authorList>
    </citation>
    <scope>NUCLEOTIDE SEQUENCE [LARGE SCALE GENOMIC DNA]</scope>
    <source>
        <strain evidence="1 2">LMG 2657</strain>
    </source>
</reference>
<evidence type="ECO:0000313" key="1">
    <source>
        <dbReference type="EMBL" id="ORM90228.1"/>
    </source>
</evidence>
<dbReference type="EMBL" id="MLJI01000002">
    <property type="protein sequence ID" value="ORM90228.1"/>
    <property type="molecule type" value="Genomic_DNA"/>
</dbReference>
<organism evidence="1 2">
    <name type="scientific">Pantoea cypripedii</name>
    <name type="common">Pectobacterium cypripedii</name>
    <name type="synonym">Erwinia cypripedii</name>
    <dbReference type="NCBI Taxonomy" id="55209"/>
    <lineage>
        <taxon>Bacteria</taxon>
        <taxon>Pseudomonadati</taxon>
        <taxon>Pseudomonadota</taxon>
        <taxon>Gammaproteobacteria</taxon>
        <taxon>Enterobacterales</taxon>
        <taxon>Erwiniaceae</taxon>
        <taxon>Pantoea</taxon>
    </lineage>
</organism>
<sequence>MNNNIKLVKVIADLAVFLEFTNEELLDPDLAVEALEQMASELQLMEEQDRNDLANTFRSISKEYTGDKREYVRELPENLGLI</sequence>
<protein>
    <submittedName>
        <fullName evidence="1">Uncharacterized protein</fullName>
    </submittedName>
</protein>
<dbReference type="OrthoDB" id="8780523at2"/>
<proteinExistence type="predicted"/>
<keyword evidence="2" id="KW-1185">Reference proteome</keyword>
<accession>A0A1X1EMM5</accession>
<name>A0A1X1EMM5_PANCY</name>
<comment type="caution">
    <text evidence="1">The sequence shown here is derived from an EMBL/GenBank/DDBJ whole genome shotgun (WGS) entry which is preliminary data.</text>
</comment>
<evidence type="ECO:0000313" key="2">
    <source>
        <dbReference type="Proteomes" id="UP000193749"/>
    </source>
</evidence>
<dbReference type="AlphaFoldDB" id="A0A1X1EMM5"/>
<dbReference type="Proteomes" id="UP000193749">
    <property type="component" value="Unassembled WGS sequence"/>
</dbReference>
<gene>
    <name evidence="1" type="ORF">HA50_27225</name>
</gene>